<evidence type="ECO:0000259" key="1">
    <source>
        <dbReference type="Pfam" id="PF12770"/>
    </source>
</evidence>
<dbReference type="EMBL" id="JACHJN010000001">
    <property type="protein sequence ID" value="MBB5953609.1"/>
    <property type="molecule type" value="Genomic_DNA"/>
</dbReference>
<evidence type="ECO:0000313" key="2">
    <source>
        <dbReference type="EMBL" id="MBB5953609.1"/>
    </source>
</evidence>
<comment type="caution">
    <text evidence="2">The sequence shown here is derived from an EMBL/GenBank/DDBJ whole genome shotgun (WGS) entry which is preliminary data.</text>
</comment>
<dbReference type="InterPro" id="IPR024983">
    <property type="entry name" value="CHAT_dom"/>
</dbReference>
<dbReference type="RefSeq" id="WP_184687290.1">
    <property type="nucleotide sequence ID" value="NZ_JACHJN010000001.1"/>
</dbReference>
<gene>
    <name evidence="2" type="ORF">FHS29_000179</name>
</gene>
<name>A0A841C882_9PSEU</name>
<evidence type="ECO:0000313" key="3">
    <source>
        <dbReference type="Proteomes" id="UP000547510"/>
    </source>
</evidence>
<feature type="domain" description="CHAT" evidence="1">
    <location>
        <begin position="618"/>
        <end position="861"/>
    </location>
</feature>
<sequence>MPPHSAVHEAREAVRLADTDPGRSLPAAERAARRAAREADREASALAEQAWGHALQQCGQVDEAIVHLRRSVRHGSSAGLSDLAAESRMKLAFALAQRGDTRSALREIDAALTVLTGHAGAKARAQRAVILYHVGRLDEAYADYRTAAHVLRRGDDRLALQRVMMNRGVLQAERYDFDAAERDLAEADALARALGRDLVVGIIAENLGFVAGLRGDVPTALERLERAEDIIGRHGGQTAPVLQDRAELLLSVGLVSEARHTAERAAEAFRRENRKLRVPEMLLLLAQAALVERDWATAAEHGGGALRAFTRQGRPQWAALARSAVLRAELGAGARVTVRRAETMVATLAAGRPLAAVQARLDAARLADLRGRRAVATTHLTEAARARRRGPAALRARGWYAEALLRERAGNPRGASHAARTGLRVLDEHHAALGASDLRAHSATHRADLADLGLRVALAGGRPAAVFEWAERGRASRFLHRPVRPPDDPELAELLPRLRAVTAELERTPGGTRLASRQVDLERRIRDRSRLLRADPTSPTRQASPRDLAEVLGDRALVEYLQVGDSLLALSLVDGRLRLHTLGPASEVADLLDRVPFALRRLTRPGNAKPAETLLRGTASRLDRLLLAPTDVGDRPLVVVPTGVLHSLPWSILPSCAGRPVAVSPSAALWHEAATRPPLGGDVLVAGGPGLPGAREEATAVASIHGTTALLDEAATVDAVLTALATAGTAHLAAHGVLAADNPLFSALRLHDGRLIVHDVQRLKRVPDTVLLAACDVGRSVVCSGDELLGLSATFIERGAARVIASVVPIPDTETRPLMTAVHRRLASGEPPAEALAAAQREVSTTDPAAFAAAAGFVCIGAG</sequence>
<reference evidence="2 3" key="1">
    <citation type="submission" date="2020-08" db="EMBL/GenBank/DDBJ databases">
        <title>Genomic Encyclopedia of Type Strains, Phase III (KMG-III): the genomes of soil and plant-associated and newly described type strains.</title>
        <authorList>
            <person name="Whitman W."/>
        </authorList>
    </citation>
    <scope>NUCLEOTIDE SEQUENCE [LARGE SCALE GENOMIC DNA]</scope>
    <source>
        <strain evidence="2 3">CECT 8640</strain>
    </source>
</reference>
<dbReference type="Pfam" id="PF12770">
    <property type="entry name" value="CHAT"/>
    <property type="match status" value="1"/>
</dbReference>
<organism evidence="2 3">
    <name type="scientific">Saccharothrix tamanrassetensis</name>
    <dbReference type="NCBI Taxonomy" id="1051531"/>
    <lineage>
        <taxon>Bacteria</taxon>
        <taxon>Bacillati</taxon>
        <taxon>Actinomycetota</taxon>
        <taxon>Actinomycetes</taxon>
        <taxon>Pseudonocardiales</taxon>
        <taxon>Pseudonocardiaceae</taxon>
        <taxon>Saccharothrix</taxon>
    </lineage>
</organism>
<dbReference type="SMART" id="SM00028">
    <property type="entry name" value="TPR"/>
    <property type="match status" value="4"/>
</dbReference>
<dbReference type="Proteomes" id="UP000547510">
    <property type="component" value="Unassembled WGS sequence"/>
</dbReference>
<dbReference type="SUPFAM" id="SSF48452">
    <property type="entry name" value="TPR-like"/>
    <property type="match status" value="2"/>
</dbReference>
<accession>A0A841C882</accession>
<proteinExistence type="predicted"/>
<dbReference type="InterPro" id="IPR019734">
    <property type="entry name" value="TPR_rpt"/>
</dbReference>
<dbReference type="InterPro" id="IPR011990">
    <property type="entry name" value="TPR-like_helical_dom_sf"/>
</dbReference>
<dbReference type="Gene3D" id="1.25.40.10">
    <property type="entry name" value="Tetratricopeptide repeat domain"/>
    <property type="match status" value="2"/>
</dbReference>
<protein>
    <submittedName>
        <fullName evidence="2">Tetratricopeptide (TPR) repeat protein</fullName>
    </submittedName>
</protein>
<dbReference type="AlphaFoldDB" id="A0A841C882"/>
<keyword evidence="3" id="KW-1185">Reference proteome</keyword>